<dbReference type="Proteomes" id="UP001139157">
    <property type="component" value="Unassembled WGS sequence"/>
</dbReference>
<gene>
    <name evidence="2" type="ORF">NDR86_36720</name>
</gene>
<feature type="chain" id="PRO_5040808361" description="MspA protein" evidence="1">
    <location>
        <begin position="29"/>
        <end position="132"/>
    </location>
</feature>
<evidence type="ECO:0000313" key="3">
    <source>
        <dbReference type="Proteomes" id="UP001139157"/>
    </source>
</evidence>
<keyword evidence="1" id="KW-0732">Signal</keyword>
<dbReference type="EMBL" id="JAMRXG010000035">
    <property type="protein sequence ID" value="MCM6779035.1"/>
    <property type="molecule type" value="Genomic_DNA"/>
</dbReference>
<reference evidence="2" key="1">
    <citation type="submission" date="2022-06" db="EMBL/GenBank/DDBJ databases">
        <title>Novel species in genus nocardia.</title>
        <authorList>
            <person name="Li F."/>
        </authorList>
    </citation>
    <scope>NUCLEOTIDE SEQUENCE</scope>
    <source>
        <strain evidence="2">CDC141</strain>
    </source>
</reference>
<evidence type="ECO:0000256" key="1">
    <source>
        <dbReference type="SAM" id="SignalP"/>
    </source>
</evidence>
<name>A0A9X2J2C5_9NOCA</name>
<evidence type="ECO:0000313" key="2">
    <source>
        <dbReference type="EMBL" id="MCM6779035.1"/>
    </source>
</evidence>
<accession>A0A9X2J2C5</accession>
<dbReference type="RefSeq" id="WP_251918858.1">
    <property type="nucleotide sequence ID" value="NZ_JAMRXG010000035.1"/>
</dbReference>
<protein>
    <recommendedName>
        <fullName evidence="4">MspA protein</fullName>
    </recommendedName>
</protein>
<sequence length="132" mass="13197">MGIRAAAATLGIAAGLAAIAVSSGAGQAAALTLEVDPQLGVYGVDLNHSETVALHNSPVPTMLDGVWRDHGTAFLVPMSAIYAEDDEIYVGDLSEVVAEAAESPDGMVGLGIIYPGQADALPAGLLAVGIAE</sequence>
<dbReference type="AlphaFoldDB" id="A0A9X2J2C5"/>
<keyword evidence="3" id="KW-1185">Reference proteome</keyword>
<organism evidence="2 3">
    <name type="scientific">Nocardia pulmonis</name>
    <dbReference type="NCBI Taxonomy" id="2951408"/>
    <lineage>
        <taxon>Bacteria</taxon>
        <taxon>Bacillati</taxon>
        <taxon>Actinomycetota</taxon>
        <taxon>Actinomycetes</taxon>
        <taxon>Mycobacteriales</taxon>
        <taxon>Nocardiaceae</taxon>
        <taxon>Nocardia</taxon>
    </lineage>
</organism>
<feature type="signal peptide" evidence="1">
    <location>
        <begin position="1"/>
        <end position="28"/>
    </location>
</feature>
<comment type="caution">
    <text evidence="2">The sequence shown here is derived from an EMBL/GenBank/DDBJ whole genome shotgun (WGS) entry which is preliminary data.</text>
</comment>
<proteinExistence type="predicted"/>
<evidence type="ECO:0008006" key="4">
    <source>
        <dbReference type="Google" id="ProtNLM"/>
    </source>
</evidence>